<accession>A0A2K2DNL6</accession>
<dbReference type="EMBL" id="CM000880">
    <property type="protein sequence ID" value="PNT75871.1"/>
    <property type="molecule type" value="Genomic_DNA"/>
</dbReference>
<dbReference type="GeneID" id="112270078"/>
<dbReference type="RefSeq" id="XP_024313514.1">
    <property type="nucleotide sequence ID" value="XM_024457746.1"/>
</dbReference>
<sequence>MANFPCDTTPHLPPGTTIVPPGPLRAQRGYAVLGRNLPIICEEWTIAILASHVEIEDYEEGLHIIRHFLAKQNWQICSTSRYVMGSALVQFVTSCDRDTAVNSAPFHIDDMVLRFIPRNRGLNHRDAVFSHDVWIMLTNYPLEGWDVEAVSDAFVPYGGFLVWNKEVSNKARILVKIRAYDVDTLPLSIVILSNSNHVGNGESWTCPLYIQSSNMIGTPAADEDPLPPDGATPHPMALQFHNIWQDADAHVPYAPHVHELNAQAPEEPPVQRDNVIVIDEQDNDPLVDVNLNAMDGQISPYNSVGSFIAIERSIWSARGRGGVNRRLTSFNLFLKDTST</sequence>
<evidence type="ECO:0000259" key="1">
    <source>
        <dbReference type="Pfam" id="PF24530"/>
    </source>
</evidence>
<dbReference type="EnsemblPlants" id="PNT75871">
    <property type="protein sequence ID" value="PNT75871"/>
    <property type="gene ID" value="BRADI_1g39570v3"/>
</dbReference>
<protein>
    <recommendedName>
        <fullName evidence="1">DUF7597 domain-containing protein</fullName>
    </recommendedName>
</protein>
<dbReference type="Proteomes" id="UP000008810">
    <property type="component" value="Chromosome 1"/>
</dbReference>
<evidence type="ECO:0000313" key="2">
    <source>
        <dbReference type="EMBL" id="PNT75871.1"/>
    </source>
</evidence>
<dbReference type="PANTHER" id="PTHR33075:SF7">
    <property type="entry name" value="OS02G0303350 PROTEIN"/>
    <property type="match status" value="1"/>
</dbReference>
<dbReference type="PANTHER" id="PTHR33075">
    <property type="entry name" value="OS02G0499800 PROTEIN"/>
    <property type="match status" value="1"/>
</dbReference>
<dbReference type="RefSeq" id="XP_024313517.1">
    <property type="nucleotide sequence ID" value="XM_024457749.1"/>
</dbReference>
<dbReference type="OrthoDB" id="696643at2759"/>
<dbReference type="Gramene" id="PNT75871">
    <property type="protein sequence ID" value="PNT75871"/>
    <property type="gene ID" value="BRADI_1g39570v3"/>
</dbReference>
<dbReference type="Pfam" id="PF24530">
    <property type="entry name" value="DUF7597"/>
    <property type="match status" value="1"/>
</dbReference>
<reference evidence="3" key="3">
    <citation type="submission" date="2018-08" db="UniProtKB">
        <authorList>
            <consortium name="EnsemblPlants"/>
        </authorList>
    </citation>
    <scope>IDENTIFICATION</scope>
    <source>
        <strain evidence="3">cv. Bd21</strain>
    </source>
</reference>
<proteinExistence type="predicted"/>
<dbReference type="AlphaFoldDB" id="A0A2K2DNL6"/>
<evidence type="ECO:0000313" key="4">
    <source>
        <dbReference type="Proteomes" id="UP000008810"/>
    </source>
</evidence>
<organism evidence="2">
    <name type="scientific">Brachypodium distachyon</name>
    <name type="common">Purple false brome</name>
    <name type="synonym">Trachynia distachya</name>
    <dbReference type="NCBI Taxonomy" id="15368"/>
    <lineage>
        <taxon>Eukaryota</taxon>
        <taxon>Viridiplantae</taxon>
        <taxon>Streptophyta</taxon>
        <taxon>Embryophyta</taxon>
        <taxon>Tracheophyta</taxon>
        <taxon>Spermatophyta</taxon>
        <taxon>Magnoliopsida</taxon>
        <taxon>Liliopsida</taxon>
        <taxon>Poales</taxon>
        <taxon>Poaceae</taxon>
        <taxon>BOP clade</taxon>
        <taxon>Pooideae</taxon>
        <taxon>Stipodae</taxon>
        <taxon>Brachypodieae</taxon>
        <taxon>Brachypodium</taxon>
    </lineage>
</organism>
<evidence type="ECO:0000313" key="3">
    <source>
        <dbReference type="EnsemblPlants" id="PNT75871"/>
    </source>
</evidence>
<reference evidence="2" key="2">
    <citation type="submission" date="2017-06" db="EMBL/GenBank/DDBJ databases">
        <title>WGS assembly of Brachypodium distachyon.</title>
        <authorList>
            <consortium name="The International Brachypodium Initiative"/>
            <person name="Lucas S."/>
            <person name="Harmon-Smith M."/>
            <person name="Lail K."/>
            <person name="Tice H."/>
            <person name="Grimwood J."/>
            <person name="Bruce D."/>
            <person name="Barry K."/>
            <person name="Shu S."/>
            <person name="Lindquist E."/>
            <person name="Wang M."/>
            <person name="Pitluck S."/>
            <person name="Vogel J.P."/>
            <person name="Garvin D.F."/>
            <person name="Mockler T.C."/>
            <person name="Schmutz J."/>
            <person name="Rokhsar D."/>
            <person name="Bevan M.W."/>
        </authorList>
    </citation>
    <scope>NUCLEOTIDE SEQUENCE</scope>
    <source>
        <strain evidence="2">Bd21</strain>
    </source>
</reference>
<feature type="domain" description="DUF7597" evidence="1">
    <location>
        <begin position="7"/>
        <end position="126"/>
    </location>
</feature>
<gene>
    <name evidence="3" type="primary">LOC112270078</name>
    <name evidence="2" type="ORF">BRADI_1g39570v3</name>
</gene>
<name>A0A2K2DNL6_BRADI</name>
<keyword evidence="4" id="KW-1185">Reference proteome</keyword>
<dbReference type="RefSeq" id="XP_024313515.1">
    <property type="nucleotide sequence ID" value="XM_024457747.1"/>
</dbReference>
<dbReference type="RefSeq" id="XP_024313516.1">
    <property type="nucleotide sequence ID" value="XM_024457748.1"/>
</dbReference>
<dbReference type="InterPro" id="IPR056018">
    <property type="entry name" value="DUF7597"/>
</dbReference>
<reference evidence="2 3" key="1">
    <citation type="journal article" date="2010" name="Nature">
        <title>Genome sequencing and analysis of the model grass Brachypodium distachyon.</title>
        <authorList>
            <consortium name="International Brachypodium Initiative"/>
        </authorList>
    </citation>
    <scope>NUCLEOTIDE SEQUENCE [LARGE SCALE GENOMIC DNA]</scope>
    <source>
        <strain evidence="2">Bd21</strain>
        <strain evidence="3">cv. Bd21</strain>
    </source>
</reference>